<keyword evidence="2" id="KW-0812">Transmembrane</keyword>
<evidence type="ECO:0000313" key="5">
    <source>
        <dbReference type="EnsemblMetazoa" id="Aqu2.1.15433_001"/>
    </source>
</evidence>
<feature type="domain" description="Transposable element P transposase-like GTP-binding insertion" evidence="3">
    <location>
        <begin position="44"/>
        <end position="156"/>
    </location>
</feature>
<feature type="domain" description="Transposable element P transposase-like RNase H C-terminal" evidence="4">
    <location>
        <begin position="238"/>
        <end position="266"/>
    </location>
</feature>
<feature type="region of interest" description="Disordered" evidence="1">
    <location>
        <begin position="294"/>
        <end position="336"/>
    </location>
</feature>
<evidence type="ECO:0008006" key="6">
    <source>
        <dbReference type="Google" id="ProtNLM"/>
    </source>
</evidence>
<dbReference type="PANTHER" id="PTHR47577:SF2">
    <property type="entry name" value="THAP DOMAIN CONTAINING 9"/>
    <property type="match status" value="1"/>
</dbReference>
<dbReference type="InterPro" id="IPR048366">
    <property type="entry name" value="TNP-like_GBD"/>
</dbReference>
<evidence type="ECO:0000256" key="1">
    <source>
        <dbReference type="SAM" id="MobiDB-lite"/>
    </source>
</evidence>
<evidence type="ECO:0000259" key="3">
    <source>
        <dbReference type="Pfam" id="PF21788"/>
    </source>
</evidence>
<organism evidence="5">
    <name type="scientific">Amphimedon queenslandica</name>
    <name type="common">Sponge</name>
    <dbReference type="NCBI Taxonomy" id="400682"/>
    <lineage>
        <taxon>Eukaryota</taxon>
        <taxon>Metazoa</taxon>
        <taxon>Porifera</taxon>
        <taxon>Demospongiae</taxon>
        <taxon>Heteroscleromorpha</taxon>
        <taxon>Haplosclerida</taxon>
        <taxon>Niphatidae</taxon>
        <taxon>Amphimedon</taxon>
    </lineage>
</organism>
<dbReference type="InterPro" id="IPR048367">
    <property type="entry name" value="TNP-like_RNaseH_C"/>
</dbReference>
<keyword evidence="2" id="KW-1133">Transmembrane helix</keyword>
<keyword evidence="2" id="KW-0472">Membrane</keyword>
<dbReference type="OrthoDB" id="10063305at2759"/>
<protein>
    <recommendedName>
        <fullName evidence="6">Transposable element P transposase</fullName>
    </recommendedName>
</protein>
<dbReference type="AlphaFoldDB" id="A0A1X7TKY8"/>
<reference evidence="5" key="1">
    <citation type="submission" date="2017-05" db="UniProtKB">
        <authorList>
            <consortium name="EnsemblMetazoa"/>
        </authorList>
    </citation>
    <scope>IDENTIFICATION</scope>
</reference>
<dbReference type="InParanoid" id="A0A1X7TKY8"/>
<sequence length="571" mass="66201">MDGTSVNRKFFTIVGSSSSKPLAYKFRNPLNENTEVFFFSDPPHLIKTARNGLQNPKRHMEINGKQVSWKHIESLYKKSVKTTGLTIISKIKHKHIYLTPFSKMRVDLAAQVLSETMAKALRFHFKEKAEETAKFVKYFDKFFDMFNVTNYTKCYKEKKCFKHHTEWEMTWLQSVFLLWLKSLEEQVQTRIDLKASERKKLLLSDETLLGVRMSAYSLIDLVKFLFTIPSVNSFFSERLSQDPLENYFGQQPQRGGVNENPTCDEFLKNNQALRVVSSIKVKLTNGNTRGSILDEDRLTSVSTTPSPKRRKTSQSEETTCTSNDQTPINKPDLFNPQKESLKPYESFLIQMFDLWTSIQPETSPIREQIWRRFSAFASSNDYITFWKGFYSMIGIAGSPVLSFYITYTLFIRYWSSKYPANELQHDTSEVSHLTYKEQNALWYIAGYIFKKVRKEVKGKEGIIDYFIEEGTDTDHSEETEDDCNAQNWLNITDRGGLTKCTNDFYTFLQAVEPKLKCLLEKSLNSTLGHPRTIIQTLQEKVSIIDSWNILVTPLPDSSSANSINTKYYNFT</sequence>
<dbReference type="Pfam" id="PF21789">
    <property type="entry name" value="TNP-like_RNaseH_C"/>
    <property type="match status" value="1"/>
</dbReference>
<dbReference type="EnsemblMetazoa" id="Aqu2.1.15433_001">
    <property type="protein sequence ID" value="Aqu2.1.15433_001"/>
    <property type="gene ID" value="Aqu2.1.15433"/>
</dbReference>
<evidence type="ECO:0000259" key="4">
    <source>
        <dbReference type="Pfam" id="PF21789"/>
    </source>
</evidence>
<name>A0A1X7TKY8_AMPQE</name>
<accession>A0A1X7TKY8</accession>
<evidence type="ECO:0000256" key="2">
    <source>
        <dbReference type="SAM" id="Phobius"/>
    </source>
</evidence>
<dbReference type="PANTHER" id="PTHR47577">
    <property type="entry name" value="THAP DOMAIN-CONTAINING PROTEIN 6"/>
    <property type="match status" value="1"/>
</dbReference>
<dbReference type="Pfam" id="PF21788">
    <property type="entry name" value="TNP-like_GBD"/>
    <property type="match status" value="1"/>
</dbReference>
<dbReference type="eggNOG" id="ENOG502SURA">
    <property type="taxonomic scope" value="Eukaryota"/>
</dbReference>
<feature type="compositionally biased region" description="Polar residues" evidence="1">
    <location>
        <begin position="315"/>
        <end position="328"/>
    </location>
</feature>
<feature type="transmembrane region" description="Helical" evidence="2">
    <location>
        <begin position="389"/>
        <end position="410"/>
    </location>
</feature>
<proteinExistence type="predicted"/>